<name>X1TG76_9ZZZZ</name>
<gene>
    <name evidence="2" type="ORF">S12H4_36322</name>
</gene>
<sequence length="116" mass="13359">MKIVSLNHVEKKEVNMKDAKKAFKQVPLSREDGAPVYSYRVFTVEPGGFTPCHQHDYEHMNYIIEGHGVLVNKKGEEQKIKKGDFALVLPNEKHHYRNKSKDKPLVLICGVPKQFE</sequence>
<dbReference type="CDD" id="cd02222">
    <property type="entry name" value="cupin_TM1459-like"/>
    <property type="match status" value="1"/>
</dbReference>
<evidence type="ECO:0000313" key="2">
    <source>
        <dbReference type="EMBL" id="GAI90366.1"/>
    </source>
</evidence>
<dbReference type="AlphaFoldDB" id="X1TG76"/>
<dbReference type="Gene3D" id="2.60.120.10">
    <property type="entry name" value="Jelly Rolls"/>
    <property type="match status" value="1"/>
</dbReference>
<dbReference type="EMBL" id="BARW01021645">
    <property type="protein sequence ID" value="GAI90366.1"/>
    <property type="molecule type" value="Genomic_DNA"/>
</dbReference>
<feature type="domain" description="Cupin type-2" evidence="1">
    <location>
        <begin position="41"/>
        <end position="109"/>
    </location>
</feature>
<protein>
    <recommendedName>
        <fullName evidence="1">Cupin type-2 domain-containing protein</fullName>
    </recommendedName>
</protein>
<comment type="caution">
    <text evidence="2">The sequence shown here is derived from an EMBL/GenBank/DDBJ whole genome shotgun (WGS) entry which is preliminary data.</text>
</comment>
<dbReference type="InterPro" id="IPR014710">
    <property type="entry name" value="RmlC-like_jellyroll"/>
</dbReference>
<dbReference type="InterPro" id="IPR013096">
    <property type="entry name" value="Cupin_2"/>
</dbReference>
<proteinExistence type="predicted"/>
<dbReference type="InterPro" id="IPR011051">
    <property type="entry name" value="RmlC_Cupin_sf"/>
</dbReference>
<dbReference type="SUPFAM" id="SSF51182">
    <property type="entry name" value="RmlC-like cupins"/>
    <property type="match status" value="1"/>
</dbReference>
<evidence type="ECO:0000259" key="1">
    <source>
        <dbReference type="Pfam" id="PF07883"/>
    </source>
</evidence>
<dbReference type="Pfam" id="PF07883">
    <property type="entry name" value="Cupin_2"/>
    <property type="match status" value="1"/>
</dbReference>
<organism evidence="2">
    <name type="scientific">marine sediment metagenome</name>
    <dbReference type="NCBI Taxonomy" id="412755"/>
    <lineage>
        <taxon>unclassified sequences</taxon>
        <taxon>metagenomes</taxon>
        <taxon>ecological metagenomes</taxon>
    </lineage>
</organism>
<reference evidence="2" key="1">
    <citation type="journal article" date="2014" name="Front. Microbiol.">
        <title>High frequency of phylogenetically diverse reductive dehalogenase-homologous genes in deep subseafloor sedimentary metagenomes.</title>
        <authorList>
            <person name="Kawai M."/>
            <person name="Futagami T."/>
            <person name="Toyoda A."/>
            <person name="Takaki Y."/>
            <person name="Nishi S."/>
            <person name="Hori S."/>
            <person name="Arai W."/>
            <person name="Tsubouchi T."/>
            <person name="Morono Y."/>
            <person name="Uchiyama I."/>
            <person name="Ito T."/>
            <person name="Fujiyama A."/>
            <person name="Inagaki F."/>
            <person name="Takami H."/>
        </authorList>
    </citation>
    <scope>NUCLEOTIDE SEQUENCE</scope>
    <source>
        <strain evidence="2">Expedition CK06-06</strain>
    </source>
</reference>
<accession>X1TG76</accession>